<dbReference type="AlphaFoldDB" id="A0A6G0VZC1"/>
<dbReference type="InterPro" id="IPR012337">
    <property type="entry name" value="RNaseH-like_sf"/>
</dbReference>
<evidence type="ECO:0000256" key="1">
    <source>
        <dbReference type="ARBA" id="ARBA00004123"/>
    </source>
</evidence>
<dbReference type="GO" id="GO:0005634">
    <property type="term" value="C:nucleus"/>
    <property type="evidence" value="ECO:0007669"/>
    <property type="project" value="UniProtKB-SubCell"/>
</dbReference>
<keyword evidence="4" id="KW-0862">Zinc</keyword>
<evidence type="ECO:0000256" key="5">
    <source>
        <dbReference type="ARBA" id="ARBA00023242"/>
    </source>
</evidence>
<evidence type="ECO:0000313" key="6">
    <source>
        <dbReference type="EMBL" id="KAF0715473.1"/>
    </source>
</evidence>
<organism evidence="6 7">
    <name type="scientific">Aphis craccivora</name>
    <name type="common">Cowpea aphid</name>
    <dbReference type="NCBI Taxonomy" id="307492"/>
    <lineage>
        <taxon>Eukaryota</taxon>
        <taxon>Metazoa</taxon>
        <taxon>Ecdysozoa</taxon>
        <taxon>Arthropoda</taxon>
        <taxon>Hexapoda</taxon>
        <taxon>Insecta</taxon>
        <taxon>Pterygota</taxon>
        <taxon>Neoptera</taxon>
        <taxon>Paraneoptera</taxon>
        <taxon>Hemiptera</taxon>
        <taxon>Sternorrhyncha</taxon>
        <taxon>Aphidomorpha</taxon>
        <taxon>Aphidoidea</taxon>
        <taxon>Aphididae</taxon>
        <taxon>Aphidini</taxon>
        <taxon>Aphis</taxon>
        <taxon>Aphis</taxon>
    </lineage>
</organism>
<comment type="subcellular location">
    <subcellularLocation>
        <location evidence="1">Nucleus</location>
    </subcellularLocation>
</comment>
<evidence type="ECO:0000256" key="3">
    <source>
        <dbReference type="ARBA" id="ARBA00022771"/>
    </source>
</evidence>
<dbReference type="InterPro" id="IPR052035">
    <property type="entry name" value="ZnF_BED_domain_contain"/>
</dbReference>
<proteinExistence type="predicted"/>
<sequence length="157" mass="17865">MIVKKYYPFSNVKDPEFKKFVQMLNPGYTLPSRNTVSNSLIPRFAVCLTTDCWTSVNNTSFLAVTAHFLNGNMELKSYCLDCTEFSDRHTGQNIGERIITIARAWDIDYKVTAVVSDNAANVVAGIKSIVEYFKHSHHALSKLPSYMPPKNKWDCQF</sequence>
<dbReference type="Proteomes" id="UP000478052">
    <property type="component" value="Unassembled WGS sequence"/>
</dbReference>
<dbReference type="OrthoDB" id="6610699at2759"/>
<accession>A0A6G0VZC1</accession>
<keyword evidence="3" id="KW-0863">Zinc-finger</keyword>
<keyword evidence="2" id="KW-0479">Metal-binding</keyword>
<dbReference type="EMBL" id="VUJU01010180">
    <property type="protein sequence ID" value="KAF0715473.1"/>
    <property type="molecule type" value="Genomic_DNA"/>
</dbReference>
<name>A0A6G0VZC1_APHCR</name>
<evidence type="ECO:0000313" key="7">
    <source>
        <dbReference type="Proteomes" id="UP000478052"/>
    </source>
</evidence>
<dbReference type="GO" id="GO:0008270">
    <property type="term" value="F:zinc ion binding"/>
    <property type="evidence" value="ECO:0007669"/>
    <property type="project" value="UniProtKB-KW"/>
</dbReference>
<keyword evidence="5" id="KW-0539">Nucleus</keyword>
<dbReference type="SUPFAM" id="SSF53098">
    <property type="entry name" value="Ribonuclease H-like"/>
    <property type="match status" value="1"/>
</dbReference>
<evidence type="ECO:0000256" key="4">
    <source>
        <dbReference type="ARBA" id="ARBA00022833"/>
    </source>
</evidence>
<evidence type="ECO:0000256" key="2">
    <source>
        <dbReference type="ARBA" id="ARBA00022723"/>
    </source>
</evidence>
<comment type="caution">
    <text evidence="6">The sequence shown here is derived from an EMBL/GenBank/DDBJ whole genome shotgun (WGS) entry which is preliminary data.</text>
</comment>
<reference evidence="6 7" key="1">
    <citation type="submission" date="2019-08" db="EMBL/GenBank/DDBJ databases">
        <title>Whole genome of Aphis craccivora.</title>
        <authorList>
            <person name="Voronova N.V."/>
            <person name="Shulinski R.S."/>
            <person name="Bandarenka Y.V."/>
            <person name="Zhorov D.G."/>
            <person name="Warner D."/>
        </authorList>
    </citation>
    <scope>NUCLEOTIDE SEQUENCE [LARGE SCALE GENOMIC DNA]</scope>
    <source>
        <strain evidence="6">180601</strain>
        <tissue evidence="6">Whole Body</tissue>
    </source>
</reference>
<dbReference type="SUPFAM" id="SSF140996">
    <property type="entry name" value="Hermes dimerisation domain"/>
    <property type="match status" value="1"/>
</dbReference>
<keyword evidence="7" id="KW-1185">Reference proteome</keyword>
<dbReference type="PANTHER" id="PTHR46481:SF10">
    <property type="entry name" value="ZINC FINGER BED DOMAIN-CONTAINING PROTEIN 39"/>
    <property type="match status" value="1"/>
</dbReference>
<dbReference type="PANTHER" id="PTHR46481">
    <property type="entry name" value="ZINC FINGER BED DOMAIN-CONTAINING PROTEIN 4"/>
    <property type="match status" value="1"/>
</dbReference>
<protein>
    <submittedName>
        <fullName evidence="6">Zinc finger BED domain-containing protein 1-like</fullName>
    </submittedName>
</protein>
<gene>
    <name evidence="6" type="ORF">FWK35_00024592</name>
</gene>